<feature type="transmembrane region" description="Helical" evidence="8">
    <location>
        <begin position="338"/>
        <end position="365"/>
    </location>
</feature>
<feature type="transmembrane region" description="Helical" evidence="8">
    <location>
        <begin position="75"/>
        <end position="94"/>
    </location>
</feature>
<keyword evidence="7" id="KW-0813">Transport</keyword>
<dbReference type="EMBL" id="RLII01000002">
    <property type="protein sequence ID" value="RXE60226.1"/>
    <property type="molecule type" value="Genomic_DNA"/>
</dbReference>
<gene>
    <name evidence="9" type="ORF">EFD62_03105</name>
</gene>
<organism evidence="9 10">
    <name type="scientific">Acetivibrio mesophilus</name>
    <dbReference type="NCBI Taxonomy" id="2487273"/>
    <lineage>
        <taxon>Bacteria</taxon>
        <taxon>Bacillati</taxon>
        <taxon>Bacillota</taxon>
        <taxon>Clostridia</taxon>
        <taxon>Eubacteriales</taxon>
        <taxon>Oscillospiraceae</taxon>
        <taxon>Acetivibrio</taxon>
    </lineage>
</organism>
<proteinExistence type="predicted"/>
<dbReference type="Pfam" id="PF03977">
    <property type="entry name" value="OAD_beta"/>
    <property type="match status" value="1"/>
</dbReference>
<evidence type="ECO:0000256" key="1">
    <source>
        <dbReference type="ARBA" id="ARBA00004651"/>
    </source>
</evidence>
<sequence length="369" mass="38854">MEELLKGILGINGGTIFMFIIAGILIYLAIAKEYEPTLLLPIGFGAILANIPFSNALGSDGVLSILYNAGIKTELFPVLIFIAVGAMIDFGPLLKNPFMLFFGAAAQFGIFATMLVAILLGFDLPEAATIGIIGAADGPTSIVVAQKLAAGLIAPITVAAYSYMALVPIIQPPVVKLLTTKNERLIRMEYTEVKVPKSVKLLFPIVVTILAGLIAPSSVALVGFLMFGNLIRECGVLERLSKSAQNELANLVTILLGITIGSTMVAEEFLKPRTLLIIGLGLVAFIFDTAGGVIFAKILNLFLKNKINPMIGAAGISAFPMSARVIQQMATKEDPSNFIIAQSISANVAGQLGSIVAGGMILALVPTFM</sequence>
<keyword evidence="3 8" id="KW-0812">Transmembrane</keyword>
<keyword evidence="7" id="KW-0406">Ion transport</keyword>
<keyword evidence="5 8" id="KW-1133">Transmembrane helix</keyword>
<keyword evidence="10" id="KW-1185">Reference proteome</keyword>
<dbReference type="PANTHER" id="PTHR35806">
    <property type="entry name" value="OXALOACETATE DECARBOXYLASE BETA CHAIN 2"/>
    <property type="match status" value="1"/>
</dbReference>
<feature type="transmembrane region" description="Helical" evidence="8">
    <location>
        <begin position="7"/>
        <end position="30"/>
    </location>
</feature>
<evidence type="ECO:0000313" key="10">
    <source>
        <dbReference type="Proteomes" id="UP000289166"/>
    </source>
</evidence>
<dbReference type="GO" id="GO:0005886">
    <property type="term" value="C:plasma membrane"/>
    <property type="evidence" value="ECO:0007669"/>
    <property type="project" value="UniProtKB-SubCell"/>
</dbReference>
<evidence type="ECO:0000256" key="6">
    <source>
        <dbReference type="ARBA" id="ARBA00023136"/>
    </source>
</evidence>
<feature type="transmembrane region" description="Helical" evidence="8">
    <location>
        <begin position="272"/>
        <end position="295"/>
    </location>
</feature>
<dbReference type="InterPro" id="IPR005661">
    <property type="entry name" value="OadB_MmdB"/>
</dbReference>
<dbReference type="OrthoDB" id="9783838at2"/>
<dbReference type="Proteomes" id="UP000289166">
    <property type="component" value="Unassembled WGS sequence"/>
</dbReference>
<protein>
    <submittedName>
        <fullName evidence="9">Sodium ion-translocating decarboxylase subunit beta</fullName>
    </submittedName>
</protein>
<keyword evidence="6 7" id="KW-0472">Membrane</keyword>
<dbReference type="PANTHER" id="PTHR35806:SF1">
    <property type="entry name" value="OXALOACETATE DECARBOXYLASE BETA CHAIN 2"/>
    <property type="match status" value="1"/>
</dbReference>
<evidence type="ECO:0000256" key="4">
    <source>
        <dbReference type="ARBA" id="ARBA00022967"/>
    </source>
</evidence>
<dbReference type="GO" id="GO:0006814">
    <property type="term" value="P:sodium ion transport"/>
    <property type="evidence" value="ECO:0007669"/>
    <property type="project" value="UniProtKB-UniRule"/>
</dbReference>
<evidence type="ECO:0000256" key="7">
    <source>
        <dbReference type="PIRNR" id="PIRNR015658"/>
    </source>
</evidence>
<evidence type="ECO:0000256" key="2">
    <source>
        <dbReference type="ARBA" id="ARBA00022475"/>
    </source>
</evidence>
<feature type="transmembrane region" description="Helical" evidence="8">
    <location>
        <begin position="100"/>
        <end position="122"/>
    </location>
</feature>
<feature type="transmembrane region" description="Helical" evidence="8">
    <location>
        <begin position="201"/>
        <end position="227"/>
    </location>
</feature>
<reference evidence="10" key="1">
    <citation type="submission" date="2018-11" db="EMBL/GenBank/DDBJ databases">
        <title>Genome sequencing of a novel mesophilic and cellulolytic organism within the genus Hungateiclostridium.</title>
        <authorList>
            <person name="Rettenmaier R."/>
            <person name="Liebl W."/>
            <person name="Zverlov V."/>
        </authorList>
    </citation>
    <scope>NUCLEOTIDE SEQUENCE [LARGE SCALE GENOMIC DNA]</scope>
    <source>
        <strain evidence="10">N2K1</strain>
    </source>
</reference>
<dbReference type="PIRSF" id="PIRSF015658">
    <property type="entry name" value="MmdB_OadB"/>
    <property type="match status" value="1"/>
</dbReference>
<feature type="transmembrane region" description="Helical" evidence="8">
    <location>
        <begin position="248"/>
        <end position="266"/>
    </location>
</feature>
<evidence type="ECO:0000313" key="9">
    <source>
        <dbReference type="EMBL" id="RXE60226.1"/>
    </source>
</evidence>
<keyword evidence="7" id="KW-0739">Sodium transport</keyword>
<evidence type="ECO:0000256" key="3">
    <source>
        <dbReference type="ARBA" id="ARBA00022692"/>
    </source>
</evidence>
<evidence type="ECO:0000256" key="8">
    <source>
        <dbReference type="SAM" id="Phobius"/>
    </source>
</evidence>
<accession>A0A4Q0I750</accession>
<name>A0A4Q0I750_9FIRM</name>
<keyword evidence="4" id="KW-1278">Translocase</keyword>
<feature type="transmembrane region" description="Helical" evidence="8">
    <location>
        <begin position="42"/>
        <end position="63"/>
    </location>
</feature>
<comment type="caution">
    <text evidence="9">The sequence shown here is derived from an EMBL/GenBank/DDBJ whole genome shotgun (WGS) entry which is preliminary data.</text>
</comment>
<keyword evidence="2 7" id="KW-1003">Cell membrane</keyword>
<dbReference type="GO" id="GO:0016829">
    <property type="term" value="F:lyase activity"/>
    <property type="evidence" value="ECO:0007669"/>
    <property type="project" value="InterPro"/>
</dbReference>
<dbReference type="RefSeq" id="WP_069193962.1">
    <property type="nucleotide sequence ID" value="NZ_RLII01000002.1"/>
</dbReference>
<evidence type="ECO:0000256" key="5">
    <source>
        <dbReference type="ARBA" id="ARBA00022989"/>
    </source>
</evidence>
<dbReference type="AlphaFoldDB" id="A0A4Q0I750"/>
<feature type="transmembrane region" description="Helical" evidence="8">
    <location>
        <begin position="148"/>
        <end position="170"/>
    </location>
</feature>
<dbReference type="NCBIfam" id="TIGR01109">
    <property type="entry name" value="Na_pump_decarbB"/>
    <property type="match status" value="1"/>
</dbReference>
<keyword evidence="7" id="KW-0915">Sodium</keyword>
<comment type="subcellular location">
    <subcellularLocation>
        <location evidence="1">Cell membrane</location>
        <topology evidence="1">Multi-pass membrane protein</topology>
    </subcellularLocation>
</comment>